<evidence type="ECO:0000313" key="4">
    <source>
        <dbReference type="EMBL" id="MFB5681316.1"/>
    </source>
</evidence>
<keyword evidence="2" id="KW-0812">Transmembrane</keyword>
<keyword evidence="3" id="KW-0732">Signal</keyword>
<gene>
    <name evidence="4" type="ORF">ACE3NQ_10375</name>
</gene>
<evidence type="ECO:0008006" key="6">
    <source>
        <dbReference type="Google" id="ProtNLM"/>
    </source>
</evidence>
<evidence type="ECO:0000256" key="1">
    <source>
        <dbReference type="SAM" id="MobiDB-lite"/>
    </source>
</evidence>
<feature type="signal peptide" evidence="3">
    <location>
        <begin position="1"/>
        <end position="31"/>
    </location>
</feature>
<dbReference type="EMBL" id="JBHILM010000009">
    <property type="protein sequence ID" value="MFB5681316.1"/>
    <property type="molecule type" value="Genomic_DNA"/>
</dbReference>
<organism evidence="4 5">
    <name type="scientific">Paenibacillus terreus</name>
    <dbReference type="NCBI Taxonomy" id="1387834"/>
    <lineage>
        <taxon>Bacteria</taxon>
        <taxon>Bacillati</taxon>
        <taxon>Bacillota</taxon>
        <taxon>Bacilli</taxon>
        <taxon>Bacillales</taxon>
        <taxon>Paenibacillaceae</taxon>
        <taxon>Paenibacillus</taxon>
    </lineage>
</organism>
<feature type="chain" id="PRO_5045886995" description="LPXTG cell wall anchor domain-containing protein" evidence="3">
    <location>
        <begin position="32"/>
        <end position="118"/>
    </location>
</feature>
<dbReference type="Proteomes" id="UP001580407">
    <property type="component" value="Unassembled WGS sequence"/>
</dbReference>
<reference evidence="4 5" key="1">
    <citation type="submission" date="2024-09" db="EMBL/GenBank/DDBJ databases">
        <authorList>
            <person name="Ruan L."/>
        </authorList>
    </citation>
    <scope>NUCLEOTIDE SEQUENCE [LARGE SCALE GENOMIC DNA]</scope>
    <source>
        <strain evidence="4 5">D33</strain>
    </source>
</reference>
<feature type="transmembrane region" description="Helical" evidence="2">
    <location>
        <begin position="91"/>
        <end position="109"/>
    </location>
</feature>
<name>A0ABV5B6L1_9BACL</name>
<dbReference type="RefSeq" id="WP_375525100.1">
    <property type="nucleotide sequence ID" value="NZ_JBHILM010000009.1"/>
</dbReference>
<comment type="caution">
    <text evidence="4">The sequence shown here is derived from an EMBL/GenBank/DDBJ whole genome shotgun (WGS) entry which is preliminary data.</text>
</comment>
<keyword evidence="2" id="KW-1133">Transmembrane helix</keyword>
<sequence length="118" mass="12169">MNRKILAMIMAWMLILQAISGVGVMANDAYAATTPGTGQGSGTEADGDHGGGLPASDADGGLEPSGHNGVDTTGKREYSGNNVLSQTEKGSALPVQLTGLAILLLGIWLKFRKKQSIE</sequence>
<proteinExistence type="predicted"/>
<evidence type="ECO:0000256" key="3">
    <source>
        <dbReference type="SAM" id="SignalP"/>
    </source>
</evidence>
<accession>A0ABV5B6L1</accession>
<evidence type="ECO:0000313" key="5">
    <source>
        <dbReference type="Proteomes" id="UP001580407"/>
    </source>
</evidence>
<feature type="region of interest" description="Disordered" evidence="1">
    <location>
        <begin position="32"/>
        <end position="83"/>
    </location>
</feature>
<keyword evidence="2" id="KW-0472">Membrane</keyword>
<keyword evidence="5" id="KW-1185">Reference proteome</keyword>
<protein>
    <recommendedName>
        <fullName evidence="6">LPXTG cell wall anchor domain-containing protein</fullName>
    </recommendedName>
</protein>
<evidence type="ECO:0000256" key="2">
    <source>
        <dbReference type="SAM" id="Phobius"/>
    </source>
</evidence>